<dbReference type="PANTHER" id="PTHR30154:SF17">
    <property type="entry name" value="DNA-BINDING TRANSCRIPTIONAL ACTIVATOR DECR"/>
    <property type="match status" value="1"/>
</dbReference>
<reference evidence="5 6" key="1">
    <citation type="journal article" date="2016" name="BMC Genomics">
        <title>Genomic analysis of the nitrate-respiring Sphingopyxis granuli (formerly Sphingomonas macrogoltabida) strain TFA.</title>
        <authorList>
            <person name="Garcia-Romero I."/>
            <person name="Perez-Pulido A.J."/>
            <person name="Gonzalez-Flores Y.E."/>
            <person name="Reyes-Ramirez F."/>
            <person name="Santero E."/>
            <person name="Floriano B."/>
        </authorList>
    </citation>
    <scope>NUCLEOTIDE SEQUENCE [LARGE SCALE GENOMIC DNA]</scope>
    <source>
        <strain evidence="5 6">TFA</strain>
    </source>
</reference>
<dbReference type="SMART" id="SM00344">
    <property type="entry name" value="HTH_ASNC"/>
    <property type="match status" value="1"/>
</dbReference>
<evidence type="ECO:0000313" key="5">
    <source>
        <dbReference type="EMBL" id="AMG76481.1"/>
    </source>
</evidence>
<dbReference type="InterPro" id="IPR019887">
    <property type="entry name" value="Tscrpt_reg_AsnC/Lrp_C"/>
</dbReference>
<dbReference type="GO" id="GO:0043200">
    <property type="term" value="P:response to amino acid"/>
    <property type="evidence" value="ECO:0007669"/>
    <property type="project" value="TreeGrafter"/>
</dbReference>
<keyword evidence="1" id="KW-0805">Transcription regulation</keyword>
<dbReference type="AlphaFoldDB" id="A0AA86GRX7"/>
<dbReference type="Pfam" id="PF13404">
    <property type="entry name" value="HTH_AsnC-type"/>
    <property type="match status" value="1"/>
</dbReference>
<dbReference type="Proteomes" id="UP000058599">
    <property type="component" value="Chromosome"/>
</dbReference>
<evidence type="ECO:0000313" key="6">
    <source>
        <dbReference type="Proteomes" id="UP000058599"/>
    </source>
</evidence>
<dbReference type="InterPro" id="IPR000485">
    <property type="entry name" value="AsnC-type_HTH_dom"/>
</dbReference>
<dbReference type="GO" id="GO:0043565">
    <property type="term" value="F:sequence-specific DNA binding"/>
    <property type="evidence" value="ECO:0007669"/>
    <property type="project" value="InterPro"/>
</dbReference>
<dbReference type="CDD" id="cd00090">
    <property type="entry name" value="HTH_ARSR"/>
    <property type="match status" value="1"/>
</dbReference>
<dbReference type="Gene3D" id="1.10.10.10">
    <property type="entry name" value="Winged helix-like DNA-binding domain superfamily/Winged helix DNA-binding domain"/>
    <property type="match status" value="1"/>
</dbReference>
<keyword evidence="6" id="KW-1185">Reference proteome</keyword>
<dbReference type="SUPFAM" id="SSF46785">
    <property type="entry name" value="Winged helix' DNA-binding domain"/>
    <property type="match status" value="1"/>
</dbReference>
<dbReference type="GO" id="GO:0006355">
    <property type="term" value="P:regulation of DNA-templated transcription"/>
    <property type="evidence" value="ECO:0007669"/>
    <property type="project" value="UniProtKB-ARBA"/>
</dbReference>
<evidence type="ECO:0000256" key="3">
    <source>
        <dbReference type="ARBA" id="ARBA00023163"/>
    </source>
</evidence>
<keyword evidence="3" id="KW-0804">Transcription</keyword>
<dbReference type="PROSITE" id="PS50956">
    <property type="entry name" value="HTH_ASNC_2"/>
    <property type="match status" value="1"/>
</dbReference>
<dbReference type="PRINTS" id="PR00033">
    <property type="entry name" value="HTHASNC"/>
</dbReference>
<gene>
    <name evidence="5" type="primary">ybaO3</name>
    <name evidence="5" type="ORF">SGRAN_4154</name>
</gene>
<proteinExistence type="predicted"/>
<dbReference type="InterPro" id="IPR011008">
    <property type="entry name" value="Dimeric_a/b-barrel"/>
</dbReference>
<accession>A0AA86GRX7</accession>
<dbReference type="PANTHER" id="PTHR30154">
    <property type="entry name" value="LEUCINE-RESPONSIVE REGULATORY PROTEIN"/>
    <property type="match status" value="1"/>
</dbReference>
<dbReference type="RefSeq" id="WP_067186591.1">
    <property type="nucleotide sequence ID" value="NZ_CP012199.1"/>
</dbReference>
<protein>
    <submittedName>
        <fullName evidence="5">Transcriptional regulator, AsnC family</fullName>
    </submittedName>
</protein>
<name>A0AA86GRX7_9SPHN</name>
<evidence type="ECO:0000256" key="1">
    <source>
        <dbReference type="ARBA" id="ARBA00023015"/>
    </source>
</evidence>
<dbReference type="InterPro" id="IPR036390">
    <property type="entry name" value="WH_DNA-bd_sf"/>
</dbReference>
<dbReference type="GO" id="GO:0005829">
    <property type="term" value="C:cytosol"/>
    <property type="evidence" value="ECO:0007669"/>
    <property type="project" value="TreeGrafter"/>
</dbReference>
<sequence length="152" mass="16999">MVELDETDRRLLRKLQADASLSLEQLGAAVQLSTNSVWRRVKRLEAEGVITRRIALLDPQAVGLGLTVFVAIKTGDHSFAWLSRFREAASAHPEIVEIYRMAGDTDYLLKLHVAGMEDYDRVYKKLIAKVALSDVSASFAMETLKNERALPV</sequence>
<organism evidence="5 6">
    <name type="scientific">Sphingopyxis granuli</name>
    <dbReference type="NCBI Taxonomy" id="267128"/>
    <lineage>
        <taxon>Bacteria</taxon>
        <taxon>Pseudomonadati</taxon>
        <taxon>Pseudomonadota</taxon>
        <taxon>Alphaproteobacteria</taxon>
        <taxon>Sphingomonadales</taxon>
        <taxon>Sphingomonadaceae</taxon>
        <taxon>Sphingopyxis</taxon>
    </lineage>
</organism>
<dbReference type="InterPro" id="IPR011991">
    <property type="entry name" value="ArsR-like_HTH"/>
</dbReference>
<dbReference type="InterPro" id="IPR036388">
    <property type="entry name" value="WH-like_DNA-bd_sf"/>
</dbReference>
<evidence type="ECO:0000259" key="4">
    <source>
        <dbReference type="PROSITE" id="PS50956"/>
    </source>
</evidence>
<dbReference type="Pfam" id="PF01037">
    <property type="entry name" value="AsnC_trans_reg"/>
    <property type="match status" value="1"/>
</dbReference>
<keyword evidence="2" id="KW-0238">DNA-binding</keyword>
<dbReference type="Gene3D" id="3.30.70.920">
    <property type="match status" value="1"/>
</dbReference>
<evidence type="ECO:0000256" key="2">
    <source>
        <dbReference type="ARBA" id="ARBA00023125"/>
    </source>
</evidence>
<dbReference type="SUPFAM" id="SSF54909">
    <property type="entry name" value="Dimeric alpha+beta barrel"/>
    <property type="match status" value="1"/>
</dbReference>
<dbReference type="KEGG" id="sgi:SGRAN_4154"/>
<feature type="domain" description="HTH asnC-type" evidence="4">
    <location>
        <begin position="4"/>
        <end position="65"/>
    </location>
</feature>
<dbReference type="InterPro" id="IPR019888">
    <property type="entry name" value="Tscrpt_reg_AsnC-like"/>
</dbReference>
<dbReference type="EMBL" id="CP012199">
    <property type="protein sequence ID" value="AMG76481.1"/>
    <property type="molecule type" value="Genomic_DNA"/>
</dbReference>